<feature type="compositionally biased region" description="Pro residues" evidence="2">
    <location>
        <begin position="88"/>
        <end position="128"/>
    </location>
</feature>
<dbReference type="PROSITE" id="PS50846">
    <property type="entry name" value="HMA_2"/>
    <property type="match status" value="1"/>
</dbReference>
<organism evidence="4 5">
    <name type="scientific">Tetracentron sinense</name>
    <name type="common">Spur-leaf</name>
    <dbReference type="NCBI Taxonomy" id="13715"/>
    <lineage>
        <taxon>Eukaryota</taxon>
        <taxon>Viridiplantae</taxon>
        <taxon>Streptophyta</taxon>
        <taxon>Embryophyta</taxon>
        <taxon>Tracheophyta</taxon>
        <taxon>Spermatophyta</taxon>
        <taxon>Magnoliopsida</taxon>
        <taxon>Trochodendrales</taxon>
        <taxon>Trochodendraceae</taxon>
        <taxon>Tetracentron</taxon>
    </lineage>
</organism>
<gene>
    <name evidence="4" type="ORF">HHK36_026424</name>
</gene>
<dbReference type="OMA" id="FRNNHTR"/>
<evidence type="ECO:0000313" key="5">
    <source>
        <dbReference type="Proteomes" id="UP000655225"/>
    </source>
</evidence>
<dbReference type="OrthoDB" id="1919822at2759"/>
<dbReference type="CDD" id="cd00371">
    <property type="entry name" value="HMA"/>
    <property type="match status" value="1"/>
</dbReference>
<keyword evidence="5" id="KW-1185">Reference proteome</keyword>
<dbReference type="Proteomes" id="UP000655225">
    <property type="component" value="Unassembled WGS sequence"/>
</dbReference>
<dbReference type="EMBL" id="JABCRI010000020">
    <property type="protein sequence ID" value="KAF8387769.1"/>
    <property type="molecule type" value="Genomic_DNA"/>
</dbReference>
<dbReference type="InterPro" id="IPR036163">
    <property type="entry name" value="HMA_dom_sf"/>
</dbReference>
<feature type="region of interest" description="Disordered" evidence="2">
    <location>
        <begin position="71"/>
        <end position="144"/>
    </location>
</feature>
<accession>A0A835D5G9</accession>
<evidence type="ECO:0000313" key="4">
    <source>
        <dbReference type="EMBL" id="KAF8387769.1"/>
    </source>
</evidence>
<dbReference type="PANTHER" id="PTHR22814:SF320">
    <property type="entry name" value="OS01G0309800 PROTEIN"/>
    <property type="match status" value="1"/>
</dbReference>
<evidence type="ECO:0000259" key="3">
    <source>
        <dbReference type="PROSITE" id="PS50846"/>
    </source>
</evidence>
<evidence type="ECO:0000256" key="1">
    <source>
        <dbReference type="ARBA" id="ARBA00022723"/>
    </source>
</evidence>
<dbReference type="SUPFAM" id="SSF55008">
    <property type="entry name" value="HMA, heavy metal-associated domain"/>
    <property type="match status" value="1"/>
</dbReference>
<dbReference type="AlphaFoldDB" id="A0A835D5G9"/>
<dbReference type="Gene3D" id="3.30.70.100">
    <property type="match status" value="1"/>
</dbReference>
<dbReference type="GO" id="GO:0046872">
    <property type="term" value="F:metal ion binding"/>
    <property type="evidence" value="ECO:0007669"/>
    <property type="project" value="UniProtKB-KW"/>
</dbReference>
<feature type="domain" description="HMA" evidence="3">
    <location>
        <begin position="4"/>
        <end position="67"/>
    </location>
</feature>
<protein>
    <recommendedName>
        <fullName evidence="3">HMA domain-containing protein</fullName>
    </recommendedName>
</protein>
<dbReference type="Pfam" id="PF00403">
    <property type="entry name" value="HMA"/>
    <property type="match status" value="1"/>
</dbReference>
<sequence>MQKPRVTEIMVRMDCNGCVQKIKKALHGIKGIYEVYIDCPQQKVTVVGWADPEKIIKAIKKTRKMASICSHTIPTDPAPQPTEAAPESGPPPPDAGNPPTVSPPAEAAPPEEPPKDPPPPENPPPEVTPSPLAADTAAQQSAPKDVEEVHIIYHHPPDYGYGHRYSHSGGNWNNYPNYHGFQLEPPPPVYEPLQPVHVTHSYNTYKPSPHITEYEYIRPPLQHTHYNRTEHYSEDYRNRSNSNGNNISSMFSDENPNACRIA</sequence>
<dbReference type="PANTHER" id="PTHR22814">
    <property type="entry name" value="COPPER TRANSPORT PROTEIN ATOX1-RELATED"/>
    <property type="match status" value="1"/>
</dbReference>
<comment type="caution">
    <text evidence="4">The sequence shown here is derived from an EMBL/GenBank/DDBJ whole genome shotgun (WGS) entry which is preliminary data.</text>
</comment>
<proteinExistence type="predicted"/>
<name>A0A835D5G9_TETSI</name>
<reference evidence="4 5" key="1">
    <citation type="submission" date="2020-04" db="EMBL/GenBank/DDBJ databases">
        <title>Plant Genome Project.</title>
        <authorList>
            <person name="Zhang R.-G."/>
        </authorList>
    </citation>
    <scope>NUCLEOTIDE SEQUENCE [LARGE SCALE GENOMIC DNA]</scope>
    <source>
        <strain evidence="4">YNK0</strain>
        <tissue evidence="4">Leaf</tissue>
    </source>
</reference>
<evidence type="ECO:0000256" key="2">
    <source>
        <dbReference type="SAM" id="MobiDB-lite"/>
    </source>
</evidence>
<keyword evidence="1" id="KW-0479">Metal-binding</keyword>
<dbReference type="InterPro" id="IPR006121">
    <property type="entry name" value="HMA_dom"/>
</dbReference>